<dbReference type="Pfam" id="PF18962">
    <property type="entry name" value="Por_Secre_tail"/>
    <property type="match status" value="1"/>
</dbReference>
<keyword evidence="1" id="KW-0732">Signal</keyword>
<evidence type="ECO:0000256" key="1">
    <source>
        <dbReference type="ARBA" id="ARBA00022729"/>
    </source>
</evidence>
<comment type="caution">
    <text evidence="3">The sequence shown here is derived from an EMBL/GenBank/DDBJ whole genome shotgun (WGS) entry which is preliminary data.</text>
</comment>
<dbReference type="InterPro" id="IPR026444">
    <property type="entry name" value="Secre_tail"/>
</dbReference>
<dbReference type="InterPro" id="IPR013517">
    <property type="entry name" value="FG-GAP"/>
</dbReference>
<dbReference type="EMBL" id="JAWHTF010000001">
    <property type="protein sequence ID" value="MDU8884696.1"/>
    <property type="molecule type" value="Genomic_DNA"/>
</dbReference>
<evidence type="ECO:0000313" key="3">
    <source>
        <dbReference type="EMBL" id="MDU8884696.1"/>
    </source>
</evidence>
<feature type="domain" description="Secretion system C-terminal sorting" evidence="2">
    <location>
        <begin position="421"/>
        <end position="488"/>
    </location>
</feature>
<reference evidence="3 4" key="1">
    <citation type="submission" date="2023-10" db="EMBL/GenBank/DDBJ databases">
        <title>Marimonas sp. nov. isolated from tidal mud flat.</title>
        <authorList>
            <person name="Jaincy N.J."/>
            <person name="Srinivasan S."/>
            <person name="Lee S.-S."/>
        </authorList>
    </citation>
    <scope>NUCLEOTIDE SEQUENCE [LARGE SCALE GENOMIC DNA]</scope>
    <source>
        <strain evidence="3 4">MJ-SS3</strain>
    </source>
</reference>
<evidence type="ECO:0000313" key="4">
    <source>
        <dbReference type="Proteomes" id="UP001268651"/>
    </source>
</evidence>
<dbReference type="PROSITE" id="PS51470">
    <property type="entry name" value="FG_GAP"/>
    <property type="match status" value="1"/>
</dbReference>
<dbReference type="RefSeq" id="WP_316660450.1">
    <property type="nucleotide sequence ID" value="NZ_JAWHTF010000001.1"/>
</dbReference>
<sequence>MKLFLYFFLCPFFLFSQTQIGNDIDGEAAGDHSGWSVSLSNDGSMVAIGANGNDGNGDLSGHVRIYENQSGTWTQIGNDIDGEAAGDQSGYSVSLSNDGSVVAIGAPLNDDNGNLSGHVRIYENQSGTWTQIGNDIDGELAVDRLGFSVSLSNNGSLVAISSPWNDNNGNESGYVRIFENQSGTWTQVGNNIEGEAAEDRSGTSISLSSDGSIVAIGAYQNDGNGNLSGHARIYENQSGTWTQIGNDIDGEAEIDYFGHSVSLSSDGTIVAIGAIFNSGNGGSSGHVRIFKNQSGTWTQIGNDIDGEAAGDQSGYSVSLSSDGSVVAISANGNDGATGVDSGHVRIYKNQSGTWTQIGNDIDGEAAGDVSGWFISLSGNSSIVAIGTIFNDGNGVDSGHVRVYDLSGLLSLDEFVLSNFSMFPNPAKNIITIQLKGGMELEKVNIYNYLGQFISSTKENIINSSELSGGIYFVEIETNKGKASKKLIIE</sequence>
<organism evidence="3 4">
    <name type="scientific">Gilvirhabdus luticola</name>
    <dbReference type="NCBI Taxonomy" id="3079858"/>
    <lineage>
        <taxon>Bacteria</taxon>
        <taxon>Pseudomonadati</taxon>
        <taxon>Bacteroidota</taxon>
        <taxon>Flavobacteriia</taxon>
        <taxon>Flavobacteriales</taxon>
        <taxon>Flavobacteriaceae</taxon>
        <taxon>Gilvirhabdus</taxon>
    </lineage>
</organism>
<accession>A0ABU3U2X7</accession>
<dbReference type="NCBIfam" id="TIGR04183">
    <property type="entry name" value="Por_Secre_tail"/>
    <property type="match status" value="1"/>
</dbReference>
<evidence type="ECO:0000259" key="2">
    <source>
        <dbReference type="Pfam" id="PF18962"/>
    </source>
</evidence>
<proteinExistence type="predicted"/>
<dbReference type="Gene3D" id="2.130.10.80">
    <property type="entry name" value="Galactose oxidase/kelch, beta-propeller"/>
    <property type="match status" value="2"/>
</dbReference>
<dbReference type="PANTHER" id="PTHR36220:SF1">
    <property type="entry name" value="GAMMA TUBULIN COMPLEX COMPONENT C-TERMINAL DOMAIN-CONTAINING PROTEIN"/>
    <property type="match status" value="1"/>
</dbReference>
<dbReference type="PANTHER" id="PTHR36220">
    <property type="entry name" value="UNNAMED PRODUCT"/>
    <property type="match status" value="1"/>
</dbReference>
<dbReference type="InterPro" id="IPR013519">
    <property type="entry name" value="Int_alpha_beta-p"/>
</dbReference>
<dbReference type="InterPro" id="IPR011043">
    <property type="entry name" value="Gal_Oxase/kelch_b-propeller"/>
</dbReference>
<keyword evidence="4" id="KW-1185">Reference proteome</keyword>
<dbReference type="Proteomes" id="UP001268651">
    <property type="component" value="Unassembled WGS sequence"/>
</dbReference>
<dbReference type="Pfam" id="PF14312">
    <property type="entry name" value="FG-GAP_2"/>
    <property type="match status" value="3"/>
</dbReference>
<dbReference type="InterPro" id="IPR037293">
    <property type="entry name" value="Gal_Oxidase_central_sf"/>
</dbReference>
<dbReference type="SUPFAM" id="SSF50965">
    <property type="entry name" value="Galactose oxidase, central domain"/>
    <property type="match status" value="1"/>
</dbReference>
<protein>
    <submittedName>
        <fullName evidence="3">T9SS type A sorting domain-containing protein</fullName>
    </submittedName>
</protein>
<name>A0ABU3U2X7_9FLAO</name>
<gene>
    <name evidence="3" type="ORF">RXV94_00895</name>
</gene>
<dbReference type="CDD" id="cd15482">
    <property type="entry name" value="Sialidase_non-viral"/>
    <property type="match status" value="1"/>
</dbReference>